<accession>A0A0C2V179</accession>
<reference evidence="1 2" key="1">
    <citation type="submission" date="2015-01" db="EMBL/GenBank/DDBJ databases">
        <title>Genome Sequence of Magnetospirillum magnetotacticum Strain MS-1.</title>
        <authorList>
            <person name="Marinov G.K."/>
            <person name="Smalley M.D."/>
            <person name="DeSalvo G."/>
        </authorList>
    </citation>
    <scope>NUCLEOTIDE SEQUENCE [LARGE SCALE GENOMIC DNA]</scope>
    <source>
        <strain evidence="1 2">MS-1</strain>
    </source>
</reference>
<dbReference type="RefSeq" id="WP_009868117.1">
    <property type="nucleotide sequence ID" value="NZ_JXSL01000027.1"/>
</dbReference>
<dbReference type="EMBL" id="JXSL01000027">
    <property type="protein sequence ID" value="KIL98831.1"/>
    <property type="molecule type" value="Genomic_DNA"/>
</dbReference>
<dbReference type="AlphaFoldDB" id="A0A0C2V179"/>
<gene>
    <name evidence="1" type="ORF">CCC_02281</name>
</gene>
<name>A0A0C2V179_PARME</name>
<comment type="caution">
    <text evidence="1">The sequence shown here is derived from an EMBL/GenBank/DDBJ whole genome shotgun (WGS) entry which is preliminary data.</text>
</comment>
<proteinExistence type="predicted"/>
<evidence type="ECO:0000313" key="1">
    <source>
        <dbReference type="EMBL" id="KIL98831.1"/>
    </source>
</evidence>
<protein>
    <submittedName>
        <fullName evidence="1">Uncharacterized protein</fullName>
    </submittedName>
</protein>
<sequence length="67" mass="7401">MTTLTCWRSCWDSTGCHFFREGQTYDAAEVPADLLVYFNNAPVVTDPVYRGGSVLTALPDSAINSIR</sequence>
<dbReference type="STRING" id="272627.CCC_02281"/>
<keyword evidence="2" id="KW-1185">Reference proteome</keyword>
<dbReference type="Proteomes" id="UP000031971">
    <property type="component" value="Unassembled WGS sequence"/>
</dbReference>
<organism evidence="1 2">
    <name type="scientific">Paramagnetospirillum magnetotacticum MS-1</name>
    <dbReference type="NCBI Taxonomy" id="272627"/>
    <lineage>
        <taxon>Bacteria</taxon>
        <taxon>Pseudomonadati</taxon>
        <taxon>Pseudomonadota</taxon>
        <taxon>Alphaproteobacteria</taxon>
        <taxon>Rhodospirillales</taxon>
        <taxon>Magnetospirillaceae</taxon>
        <taxon>Paramagnetospirillum</taxon>
    </lineage>
</organism>
<evidence type="ECO:0000313" key="2">
    <source>
        <dbReference type="Proteomes" id="UP000031971"/>
    </source>
</evidence>